<feature type="chain" id="PRO_5046611380" description="DUF4840 domain-containing protein" evidence="1">
    <location>
        <begin position="23"/>
        <end position="147"/>
    </location>
</feature>
<dbReference type="Proteomes" id="UP001500167">
    <property type="component" value="Unassembled WGS sequence"/>
</dbReference>
<reference evidence="3" key="1">
    <citation type="journal article" date="2019" name="Int. J. Syst. Evol. Microbiol.">
        <title>The Global Catalogue of Microorganisms (GCM) 10K type strain sequencing project: providing services to taxonomists for standard genome sequencing and annotation.</title>
        <authorList>
            <consortium name="The Broad Institute Genomics Platform"/>
            <consortium name="The Broad Institute Genome Sequencing Center for Infectious Disease"/>
            <person name="Wu L."/>
            <person name="Ma J."/>
        </authorList>
    </citation>
    <scope>NUCLEOTIDE SEQUENCE [LARGE SCALE GENOMIC DNA]</scope>
    <source>
        <strain evidence="3">JCM 16722</strain>
    </source>
</reference>
<dbReference type="PROSITE" id="PS51257">
    <property type="entry name" value="PROKAR_LIPOPROTEIN"/>
    <property type="match status" value="1"/>
</dbReference>
<evidence type="ECO:0008006" key="4">
    <source>
        <dbReference type="Google" id="ProtNLM"/>
    </source>
</evidence>
<evidence type="ECO:0000313" key="2">
    <source>
        <dbReference type="EMBL" id="GAA4167206.1"/>
    </source>
</evidence>
<evidence type="ECO:0000313" key="3">
    <source>
        <dbReference type="Proteomes" id="UP001500167"/>
    </source>
</evidence>
<accession>A0ABP7ZPD3</accession>
<dbReference type="RefSeq" id="WP_346083471.1">
    <property type="nucleotide sequence ID" value="NZ_BAAAZK010000002.1"/>
</dbReference>
<organism evidence="2 3">
    <name type="scientific">Sphingobacterium ginsenosidimutans</name>
    <dbReference type="NCBI Taxonomy" id="687845"/>
    <lineage>
        <taxon>Bacteria</taxon>
        <taxon>Pseudomonadati</taxon>
        <taxon>Bacteroidota</taxon>
        <taxon>Sphingobacteriia</taxon>
        <taxon>Sphingobacteriales</taxon>
        <taxon>Sphingobacteriaceae</taxon>
        <taxon>Sphingobacterium</taxon>
    </lineage>
</organism>
<protein>
    <recommendedName>
        <fullName evidence="4">DUF4840 domain-containing protein</fullName>
    </recommendedName>
</protein>
<dbReference type="EMBL" id="BAAAZK010000002">
    <property type="protein sequence ID" value="GAA4167206.1"/>
    <property type="molecule type" value="Genomic_DNA"/>
</dbReference>
<evidence type="ECO:0000256" key="1">
    <source>
        <dbReference type="SAM" id="SignalP"/>
    </source>
</evidence>
<sequence>MKRLLFAALIGTAALVSFSSCTKEYITQEAINPGRSFIYTVKPNEWSSDNNKRIIHKINLPELTKYYIDQGNVSVHMSLNKEASYKILPASFAFNDGRETNPVSFHIDYKVGEVSIIGEDPTNEFTINPPTQDIIVKIIISETDFVE</sequence>
<keyword evidence="1" id="KW-0732">Signal</keyword>
<keyword evidence="3" id="KW-1185">Reference proteome</keyword>
<gene>
    <name evidence="2" type="ORF">GCM10022218_00120</name>
</gene>
<feature type="signal peptide" evidence="1">
    <location>
        <begin position="1"/>
        <end position="22"/>
    </location>
</feature>
<comment type="caution">
    <text evidence="2">The sequence shown here is derived from an EMBL/GenBank/DDBJ whole genome shotgun (WGS) entry which is preliminary data.</text>
</comment>
<proteinExistence type="predicted"/>
<name>A0ABP7ZPD3_9SPHI</name>